<dbReference type="InterPro" id="IPR047914">
    <property type="entry name" value="TagK-like_C"/>
</dbReference>
<name>A0A892I6R6_9BURK</name>
<organism evidence="2 3">
    <name type="scientific">Burkholderia dolosa</name>
    <dbReference type="NCBI Taxonomy" id="152500"/>
    <lineage>
        <taxon>Bacteria</taxon>
        <taxon>Pseudomonadati</taxon>
        <taxon>Pseudomonadota</taxon>
        <taxon>Betaproteobacteria</taxon>
        <taxon>Burkholderiales</taxon>
        <taxon>Burkholderiaceae</taxon>
        <taxon>Burkholderia</taxon>
        <taxon>Burkholderia cepacia complex</taxon>
    </lineage>
</organism>
<protein>
    <submittedName>
        <fullName evidence="2">TagK domain-containing protein</fullName>
    </submittedName>
</protein>
<dbReference type="Proteomes" id="UP000625568">
    <property type="component" value="Chromosome 1"/>
</dbReference>
<proteinExistence type="predicted"/>
<reference evidence="2 3" key="1">
    <citation type="submission" date="2021-02" db="EMBL/GenBank/DDBJ databases">
        <title>FDA dAtabase for Regulatory Grade micrObial Sequences (FDA-ARGOS): Supporting development and validation of Infectious Disease Dx tests.</title>
        <authorList>
            <person name="Minogue T."/>
            <person name="Wolcott M."/>
            <person name="Wasieloski L."/>
            <person name="Aguilar W."/>
            <person name="Moore D."/>
            <person name="Jaissle J."/>
            <person name="Tallon L."/>
            <person name="Sadzewicz L."/>
            <person name="Zhao X."/>
            <person name="Boylan J."/>
            <person name="Ott S."/>
            <person name="Bowen H."/>
            <person name="Vavikolanu K."/>
            <person name="Mehta A."/>
            <person name="Aluvathingal J."/>
            <person name="Nadendla S."/>
            <person name="Yan Y."/>
            <person name="Sichtig H."/>
        </authorList>
    </citation>
    <scope>NUCLEOTIDE SEQUENCE [LARGE SCALE GENOMIC DNA]</scope>
    <source>
        <strain evidence="2 3">FDAARGOS_1272</strain>
    </source>
</reference>
<gene>
    <name evidence="2" type="ORF">I6K02_05865</name>
</gene>
<keyword evidence="3" id="KW-1185">Reference proteome</keyword>
<evidence type="ECO:0000256" key="1">
    <source>
        <dbReference type="SAM" id="MobiDB-lite"/>
    </source>
</evidence>
<sequence length="220" mass="24101">MSKISVNAACPHDCTPPDGPRADPAPAVDLIALGNALRRSEPAAFADLAALARVTSDTDMPLAILDDEPLGVVAPASPDSGDGDPLEMLLAEYRRALVHRERSPAHPLKEMEPPQIAVPLPPDPFADTDRYRTGSLLSDLLDTRQQIDRVLDEMNPFLAEQLFADSTRHDVLQLLAPARRQRPHFASTALLARREHHQISVDSYFPMLDTFTDTSTTEPT</sequence>
<evidence type="ECO:0000313" key="3">
    <source>
        <dbReference type="Proteomes" id="UP000625568"/>
    </source>
</evidence>
<feature type="region of interest" description="Disordered" evidence="1">
    <location>
        <begin position="1"/>
        <end position="25"/>
    </location>
</feature>
<accession>A0A892I6R6</accession>
<dbReference type="NCBIfam" id="NF033419">
    <property type="entry name" value="T6SS_TagK_dom"/>
    <property type="match status" value="1"/>
</dbReference>
<dbReference type="EMBL" id="CP069482">
    <property type="protein sequence ID" value="QRO78432.1"/>
    <property type="molecule type" value="Genomic_DNA"/>
</dbReference>
<evidence type="ECO:0000313" key="2">
    <source>
        <dbReference type="EMBL" id="QRO78432.1"/>
    </source>
</evidence>
<dbReference type="AlphaFoldDB" id="A0A892I6R6"/>